<evidence type="ECO:0000313" key="1">
    <source>
        <dbReference type="EMBL" id="PWN39456.1"/>
    </source>
</evidence>
<reference evidence="1 2" key="1">
    <citation type="journal article" date="2018" name="Mol. Biol. Evol.">
        <title>Broad Genomic Sampling Reveals a Smut Pathogenic Ancestry of the Fungal Clade Ustilaginomycotina.</title>
        <authorList>
            <person name="Kijpornyongpan T."/>
            <person name="Mondo S.J."/>
            <person name="Barry K."/>
            <person name="Sandor L."/>
            <person name="Lee J."/>
            <person name="Lipzen A."/>
            <person name="Pangilinan J."/>
            <person name="LaButti K."/>
            <person name="Hainaut M."/>
            <person name="Henrissat B."/>
            <person name="Grigoriev I.V."/>
            <person name="Spatafora J.W."/>
            <person name="Aime M.C."/>
        </authorList>
    </citation>
    <scope>NUCLEOTIDE SEQUENCE [LARGE SCALE GENOMIC DNA]</scope>
    <source>
        <strain evidence="1 2">MCA 4658</strain>
    </source>
</reference>
<dbReference type="InParanoid" id="A0A316VPF4"/>
<name>A0A316VPF4_9BASI</name>
<dbReference type="AlphaFoldDB" id="A0A316VPF4"/>
<sequence length="165" mass="18665">MHKQAHASDVRGARCEVRWRADQVTREEDPTHLFDRRLTLRTHTIPSPKGSAASYVRLHPLINPPCDHLLLVELLGLGLAFDVIATLRTTPHRTAPQRTATHRIASHSDLPHACIASTSYSFICSWVRQASKRQCWLALLALWALLWDMHSDSNRFDACLEAVSE</sequence>
<accession>A0A316VPF4</accession>
<dbReference type="EMBL" id="KZ819466">
    <property type="protein sequence ID" value="PWN39456.1"/>
    <property type="molecule type" value="Genomic_DNA"/>
</dbReference>
<keyword evidence="2" id="KW-1185">Reference proteome</keyword>
<proteinExistence type="predicted"/>
<dbReference type="RefSeq" id="XP_025366616.1">
    <property type="nucleotide sequence ID" value="XM_025511381.1"/>
</dbReference>
<evidence type="ECO:0000313" key="2">
    <source>
        <dbReference type="Proteomes" id="UP000245783"/>
    </source>
</evidence>
<dbReference type="GeneID" id="37033251"/>
<protein>
    <submittedName>
        <fullName evidence="1">Uncharacterized protein</fullName>
    </submittedName>
</protein>
<dbReference type="Proteomes" id="UP000245783">
    <property type="component" value="Unassembled WGS sequence"/>
</dbReference>
<organism evidence="1 2">
    <name type="scientific">Ceraceosorus guamensis</name>
    <dbReference type="NCBI Taxonomy" id="1522189"/>
    <lineage>
        <taxon>Eukaryota</taxon>
        <taxon>Fungi</taxon>
        <taxon>Dikarya</taxon>
        <taxon>Basidiomycota</taxon>
        <taxon>Ustilaginomycotina</taxon>
        <taxon>Exobasidiomycetes</taxon>
        <taxon>Ceraceosorales</taxon>
        <taxon>Ceraceosoraceae</taxon>
        <taxon>Ceraceosorus</taxon>
    </lineage>
</organism>
<gene>
    <name evidence="1" type="ORF">IE81DRAFT_25888</name>
</gene>